<reference evidence="2" key="1">
    <citation type="submission" date="2017-05" db="EMBL/GenBank/DDBJ databases">
        <title>Two decades of blaVIM-2-producing Pseudomonas aeruginosa dissemination: the decisive role of mobile genetic elements and successful clones.</title>
        <authorList>
            <person name="Botelho J."/>
        </authorList>
    </citation>
    <scope>NUCLEOTIDE SEQUENCE</scope>
    <source>
        <strain evidence="2">FFUP_PS_CB5</strain>
    </source>
</reference>
<sequence length="144" mass="16063">MAHFFGADPVAFYDTAINTDIPDDAVEITADEHAALLVAQARGKRIAAGKDGRPILLDPPAPTRDELESFERIWRDARLRETDSLVARHRDEIETGEAPTLDTEKYSALQAYRRALRDWPEAGEFPLAEHRPAAPEWLTGELAS</sequence>
<proteinExistence type="predicted"/>
<feature type="domain" description="Phage tail assembly chaperone-like" evidence="1">
    <location>
        <begin position="71"/>
        <end position="136"/>
    </location>
</feature>
<dbReference type="AlphaFoldDB" id="A0A2D1CSU6"/>
<organism evidence="2">
    <name type="scientific">Pseudomonas aeruginosa</name>
    <dbReference type="NCBI Taxonomy" id="287"/>
    <lineage>
        <taxon>Bacteria</taxon>
        <taxon>Pseudomonadati</taxon>
        <taxon>Pseudomonadota</taxon>
        <taxon>Gammaproteobacteria</taxon>
        <taxon>Pseudomonadales</taxon>
        <taxon>Pseudomonadaceae</taxon>
        <taxon>Pseudomonas</taxon>
    </lineage>
</organism>
<evidence type="ECO:0000313" key="2">
    <source>
        <dbReference type="EMBL" id="ATN45605.1"/>
    </source>
</evidence>
<dbReference type="EMBL" id="MF168946">
    <property type="protein sequence ID" value="ATN45605.1"/>
    <property type="molecule type" value="Genomic_DNA"/>
</dbReference>
<protein>
    <submittedName>
        <fullName evidence="2">Tail protein</fullName>
    </submittedName>
</protein>
<dbReference type="Pfam" id="PF16778">
    <property type="entry name" value="Phage_tail_APC"/>
    <property type="match status" value="1"/>
</dbReference>
<name>A0A2D1CSU6_PSEAI</name>
<dbReference type="InterPro" id="IPR031893">
    <property type="entry name" value="Phage_tail_APC"/>
</dbReference>
<evidence type="ECO:0000259" key="1">
    <source>
        <dbReference type="Pfam" id="PF16778"/>
    </source>
</evidence>
<accession>A0A2D1CSU6</accession>
<dbReference type="RefSeq" id="WP_023096279.1">
    <property type="nucleotide sequence ID" value="NZ_BBQK01000063.1"/>
</dbReference>